<name>A0ACC0LIT9_RHOML</name>
<gene>
    <name evidence="1" type="ORF">RHMOL_Rhmol12G0167600</name>
</gene>
<accession>A0ACC0LIT9</accession>
<dbReference type="EMBL" id="CM046399">
    <property type="protein sequence ID" value="KAI8528693.1"/>
    <property type="molecule type" value="Genomic_DNA"/>
</dbReference>
<dbReference type="Proteomes" id="UP001062846">
    <property type="component" value="Chromosome 12"/>
</dbReference>
<organism evidence="1 2">
    <name type="scientific">Rhododendron molle</name>
    <name type="common">Chinese azalea</name>
    <name type="synonym">Azalea mollis</name>
    <dbReference type="NCBI Taxonomy" id="49168"/>
    <lineage>
        <taxon>Eukaryota</taxon>
        <taxon>Viridiplantae</taxon>
        <taxon>Streptophyta</taxon>
        <taxon>Embryophyta</taxon>
        <taxon>Tracheophyta</taxon>
        <taxon>Spermatophyta</taxon>
        <taxon>Magnoliopsida</taxon>
        <taxon>eudicotyledons</taxon>
        <taxon>Gunneridae</taxon>
        <taxon>Pentapetalae</taxon>
        <taxon>asterids</taxon>
        <taxon>Ericales</taxon>
        <taxon>Ericaceae</taxon>
        <taxon>Ericoideae</taxon>
        <taxon>Rhodoreae</taxon>
        <taxon>Rhododendron</taxon>
    </lineage>
</organism>
<reference evidence="1" key="1">
    <citation type="submission" date="2022-02" db="EMBL/GenBank/DDBJ databases">
        <title>Plant Genome Project.</title>
        <authorList>
            <person name="Zhang R.-G."/>
        </authorList>
    </citation>
    <scope>NUCLEOTIDE SEQUENCE</scope>
    <source>
        <strain evidence="1">AT1</strain>
    </source>
</reference>
<evidence type="ECO:0000313" key="1">
    <source>
        <dbReference type="EMBL" id="KAI8528693.1"/>
    </source>
</evidence>
<sequence>MEREKKRKRAEDDKVRGGRRKEREGEAEGEAMPTDEEVDEFFAILRRMQVAVKYFKKGGGNAAAGRKWTGGRWATELEAEVLAGVNGGKAAEERSASGVQKKKNNGALDLNAVPEAESNSI</sequence>
<keyword evidence="2" id="KW-1185">Reference proteome</keyword>
<evidence type="ECO:0000313" key="2">
    <source>
        <dbReference type="Proteomes" id="UP001062846"/>
    </source>
</evidence>
<comment type="caution">
    <text evidence="1">The sequence shown here is derived from an EMBL/GenBank/DDBJ whole genome shotgun (WGS) entry which is preliminary data.</text>
</comment>
<proteinExistence type="predicted"/>
<protein>
    <submittedName>
        <fullName evidence="1">Uncharacterized protein</fullName>
    </submittedName>
</protein>